<comment type="similarity">
    <text evidence="2">Belongs to the RseB family.</text>
</comment>
<accession>A0A1D8K8H4</accession>
<feature type="domain" description="MucB/RseB C-terminal" evidence="7">
    <location>
        <begin position="231"/>
        <end position="323"/>
    </location>
</feature>
<keyword evidence="9" id="KW-1185">Reference proteome</keyword>
<dbReference type="KEGG" id="aaeo:BJI67_09500"/>
<dbReference type="GO" id="GO:0030288">
    <property type="term" value="C:outer membrane-bounded periplasmic space"/>
    <property type="evidence" value="ECO:0007669"/>
    <property type="project" value="TreeGrafter"/>
</dbReference>
<dbReference type="PANTHER" id="PTHR38782:SF1">
    <property type="entry name" value="SIGMA-E FACTOR REGULATORY PROTEIN RSEB"/>
    <property type="match status" value="1"/>
</dbReference>
<evidence type="ECO:0000256" key="2">
    <source>
        <dbReference type="ARBA" id="ARBA00008150"/>
    </source>
</evidence>
<dbReference type="InterPro" id="IPR033436">
    <property type="entry name" value="MucB/RseB_C"/>
</dbReference>
<dbReference type="RefSeq" id="WP_070072835.1">
    <property type="nucleotide sequence ID" value="NZ_CP017448.1"/>
</dbReference>
<dbReference type="Pfam" id="PF03888">
    <property type="entry name" value="MucB_RseB"/>
    <property type="match status" value="1"/>
</dbReference>
<evidence type="ECO:0000256" key="5">
    <source>
        <dbReference type="SAM" id="SignalP"/>
    </source>
</evidence>
<feature type="chain" id="PRO_5009109851" description="Sigma E regulatory protein, MucB/RseB" evidence="5">
    <location>
        <begin position="20"/>
        <end position="329"/>
    </location>
</feature>
<evidence type="ECO:0000256" key="4">
    <source>
        <dbReference type="ARBA" id="ARBA00022764"/>
    </source>
</evidence>
<evidence type="ECO:0008006" key="10">
    <source>
        <dbReference type="Google" id="ProtNLM"/>
    </source>
</evidence>
<dbReference type="EMBL" id="CP017448">
    <property type="protein sequence ID" value="AOV17268.1"/>
    <property type="molecule type" value="Genomic_DNA"/>
</dbReference>
<evidence type="ECO:0000259" key="7">
    <source>
        <dbReference type="Pfam" id="PF17188"/>
    </source>
</evidence>
<name>A0A1D8K8H4_9GAMM</name>
<protein>
    <recommendedName>
        <fullName evidence="10">Sigma E regulatory protein, MucB/RseB</fullName>
    </recommendedName>
</protein>
<dbReference type="Pfam" id="PF17188">
    <property type="entry name" value="MucB_RseB_C"/>
    <property type="match status" value="1"/>
</dbReference>
<dbReference type="InterPro" id="IPR005588">
    <property type="entry name" value="MucB_RseB"/>
</dbReference>
<evidence type="ECO:0000259" key="6">
    <source>
        <dbReference type="Pfam" id="PF03888"/>
    </source>
</evidence>
<dbReference type="PIRSF" id="PIRSF005427">
    <property type="entry name" value="RseB"/>
    <property type="match status" value="1"/>
</dbReference>
<dbReference type="GO" id="GO:0045152">
    <property type="term" value="F:antisigma factor binding"/>
    <property type="evidence" value="ECO:0007669"/>
    <property type="project" value="TreeGrafter"/>
</dbReference>
<comment type="subcellular location">
    <subcellularLocation>
        <location evidence="1">Periplasm</location>
    </subcellularLocation>
</comment>
<dbReference type="PANTHER" id="PTHR38782">
    <property type="match status" value="1"/>
</dbReference>
<dbReference type="Gene3D" id="3.30.200.100">
    <property type="entry name" value="MucB/RseB, C-terminal domain"/>
    <property type="match status" value="1"/>
</dbReference>
<evidence type="ECO:0000313" key="8">
    <source>
        <dbReference type="EMBL" id="AOV17268.1"/>
    </source>
</evidence>
<feature type="signal peptide" evidence="5">
    <location>
        <begin position="1"/>
        <end position="19"/>
    </location>
</feature>
<reference evidence="8 9" key="1">
    <citation type="submission" date="2016-09" db="EMBL/GenBank/DDBJ databases">
        <title>Acidihalobacter prosperus V6 (DSM14174).</title>
        <authorList>
            <person name="Khaleque H.N."/>
            <person name="Ramsay J.P."/>
            <person name="Murphy R.J.T."/>
            <person name="Kaksonen A.H."/>
            <person name="Boxall N.J."/>
            <person name="Watkin E.L.J."/>
        </authorList>
    </citation>
    <scope>NUCLEOTIDE SEQUENCE [LARGE SCALE GENOMIC DNA]</scope>
    <source>
        <strain evidence="8 9">V6</strain>
    </source>
</reference>
<evidence type="ECO:0000313" key="9">
    <source>
        <dbReference type="Proteomes" id="UP000095342"/>
    </source>
</evidence>
<evidence type="ECO:0000256" key="1">
    <source>
        <dbReference type="ARBA" id="ARBA00004418"/>
    </source>
</evidence>
<organism evidence="8 9">
    <name type="scientific">Acidihalobacter aeolianus</name>
    <dbReference type="NCBI Taxonomy" id="2792603"/>
    <lineage>
        <taxon>Bacteria</taxon>
        <taxon>Pseudomonadati</taxon>
        <taxon>Pseudomonadota</taxon>
        <taxon>Gammaproteobacteria</taxon>
        <taxon>Chromatiales</taxon>
        <taxon>Ectothiorhodospiraceae</taxon>
        <taxon>Acidihalobacter</taxon>
    </lineage>
</organism>
<proteinExistence type="inferred from homology"/>
<dbReference type="Gene3D" id="2.50.20.10">
    <property type="entry name" value="Lipoprotein localisation LolA/LolB/LppX"/>
    <property type="match status" value="1"/>
</dbReference>
<feature type="domain" description="MucB/RseB N-terminal" evidence="6">
    <location>
        <begin position="27"/>
        <end position="200"/>
    </location>
</feature>
<gene>
    <name evidence="8" type="ORF">BJI67_09500</name>
</gene>
<dbReference type="CDD" id="cd16327">
    <property type="entry name" value="RseB"/>
    <property type="match status" value="1"/>
</dbReference>
<dbReference type="InterPro" id="IPR033434">
    <property type="entry name" value="MucB/RseB_N"/>
</dbReference>
<keyword evidence="3 5" id="KW-0732">Signal</keyword>
<dbReference type="GO" id="GO:0032885">
    <property type="term" value="P:regulation of polysaccharide biosynthetic process"/>
    <property type="evidence" value="ECO:0007669"/>
    <property type="project" value="TreeGrafter"/>
</dbReference>
<dbReference type="AlphaFoldDB" id="A0A1D8K8H4"/>
<keyword evidence="4" id="KW-0574">Periplasm</keyword>
<dbReference type="InterPro" id="IPR038484">
    <property type="entry name" value="MucB/RseB_C_sf"/>
</dbReference>
<sequence length="329" mass="36170">MVLTAGLIGAVLLAPIARADSDDLSPAQALFTQMQRAARTLDYRGIFVYQDGPSLSTLKVEHGWLHGKEYERLLSQDGARREVLINGDLVTYVRPASKSVVIMHRDSHGGLPGRIAAETGISPYYELALGASKRIAGRKCRMLILKPVDEYRYQHRMCVDEVNHLPLESEVIDHQGNPVERLLFTELKEVTGLTPADFKPPVLGPQYTLRWVKTNSSGEPESVTSGGSAWRFQPDQLPPGFSIRATQLRRFGSSGDPVRHFVLSDGVATVSVFIATRKHPVQVPSQMERSGALNVLTTSLHGALVTVMGEVPRVTVHRIADALTYTKAD</sequence>
<evidence type="ECO:0000256" key="3">
    <source>
        <dbReference type="ARBA" id="ARBA00022729"/>
    </source>
</evidence>
<dbReference type="Proteomes" id="UP000095342">
    <property type="component" value="Chromosome"/>
</dbReference>